<reference evidence="1 2" key="1">
    <citation type="submission" date="2024-03" db="EMBL/GenBank/DDBJ databases">
        <title>Draft genome sequence of Pseudonocardia tropica JCM 19149.</title>
        <authorList>
            <person name="Butdee W."/>
            <person name="Duangmal K."/>
        </authorList>
    </citation>
    <scope>NUCLEOTIDE SEQUENCE [LARGE SCALE GENOMIC DNA]</scope>
    <source>
        <strain evidence="1 2">JCM 19149</strain>
    </source>
</reference>
<name>A0ABV1JZV0_9PSEU</name>
<dbReference type="RefSeq" id="WP_345644406.1">
    <property type="nucleotide sequence ID" value="NZ_BAABLY010000025.1"/>
</dbReference>
<evidence type="ECO:0000313" key="1">
    <source>
        <dbReference type="EMBL" id="MEQ3540632.1"/>
    </source>
</evidence>
<evidence type="ECO:0000313" key="2">
    <source>
        <dbReference type="Proteomes" id="UP001464923"/>
    </source>
</evidence>
<dbReference type="Proteomes" id="UP001464923">
    <property type="component" value="Unassembled WGS sequence"/>
</dbReference>
<dbReference type="Gene3D" id="3.90.550.10">
    <property type="entry name" value="Spore Coat Polysaccharide Biosynthesis Protein SpsA, Chain A"/>
    <property type="match status" value="1"/>
</dbReference>
<dbReference type="SUPFAM" id="SSF53448">
    <property type="entry name" value="Nucleotide-diphospho-sugar transferases"/>
    <property type="match status" value="1"/>
</dbReference>
<dbReference type="EMBL" id="JBEDNP010000010">
    <property type="protein sequence ID" value="MEQ3540632.1"/>
    <property type="molecule type" value="Genomic_DNA"/>
</dbReference>
<accession>A0ABV1JZV0</accession>
<comment type="caution">
    <text evidence="1">The sequence shown here is derived from an EMBL/GenBank/DDBJ whole genome shotgun (WGS) entry which is preliminary data.</text>
</comment>
<dbReference type="InterPro" id="IPR029044">
    <property type="entry name" value="Nucleotide-diphossugar_trans"/>
</dbReference>
<keyword evidence="2" id="KW-1185">Reference proteome</keyword>
<gene>
    <name evidence="1" type="ORF">WHI96_17605</name>
</gene>
<sequence>MDTPRLGVAVSTVGRPAIAGLLTSLATGGTAPTAVVVADQSAGGTARGLAGDRAADAGWVPSSGGASRGRNDAVAALGEVGEVDVLAFPNDDCRYPHDTLTAVLERFRADPGLAALAVTLVDPAGPRLRLPADGTELDRRSVWRAIEPATFVRASVFAELRGFDERIGTGGPTPWQSGEITDLLLRALARGHRVVAAPGIEVRAPGEVRALDAARYRSKVRGYNRGAGHVYRTHRYGLATRLGFLVMPWVRLVQGRRLGASEIALTWQRGLGRLEGLLGRTVGRDGPDWLETRRPRAAPR</sequence>
<organism evidence="1 2">
    <name type="scientific">Pseudonocardia tropica</name>
    <dbReference type="NCBI Taxonomy" id="681289"/>
    <lineage>
        <taxon>Bacteria</taxon>
        <taxon>Bacillati</taxon>
        <taxon>Actinomycetota</taxon>
        <taxon>Actinomycetes</taxon>
        <taxon>Pseudonocardiales</taxon>
        <taxon>Pseudonocardiaceae</taxon>
        <taxon>Pseudonocardia</taxon>
    </lineage>
</organism>
<proteinExistence type="predicted"/>
<evidence type="ECO:0008006" key="3">
    <source>
        <dbReference type="Google" id="ProtNLM"/>
    </source>
</evidence>
<protein>
    <recommendedName>
        <fullName evidence="3">Glycosyl transferase family 2</fullName>
    </recommendedName>
</protein>